<evidence type="ECO:0000256" key="1">
    <source>
        <dbReference type="SAM" id="Phobius"/>
    </source>
</evidence>
<gene>
    <name evidence="2" type="ORF">EST38_g3972</name>
</gene>
<dbReference type="Proteomes" id="UP000290288">
    <property type="component" value="Unassembled WGS sequence"/>
</dbReference>
<keyword evidence="3" id="KW-1185">Reference proteome</keyword>
<proteinExistence type="predicted"/>
<dbReference type="OrthoDB" id="2505950at2759"/>
<accession>A0A4V1Q4F2</accession>
<sequence>MAFSDLLVFVIFVGVVGAVIYGVMLASKSIDAGVASTKESLKARGLDVSATGVSMRSDKRFDRQDYLDATQRYVPSFDSLPVAYPPAPSTFIRAHSASQ</sequence>
<dbReference type="EMBL" id="SDEE01000091">
    <property type="protein sequence ID" value="RXW21878.1"/>
    <property type="molecule type" value="Genomic_DNA"/>
</dbReference>
<keyword evidence="1" id="KW-1133">Transmembrane helix</keyword>
<organism evidence="2 3">
    <name type="scientific">Candolleomyces aberdarensis</name>
    <dbReference type="NCBI Taxonomy" id="2316362"/>
    <lineage>
        <taxon>Eukaryota</taxon>
        <taxon>Fungi</taxon>
        <taxon>Dikarya</taxon>
        <taxon>Basidiomycota</taxon>
        <taxon>Agaricomycotina</taxon>
        <taxon>Agaricomycetes</taxon>
        <taxon>Agaricomycetidae</taxon>
        <taxon>Agaricales</taxon>
        <taxon>Agaricineae</taxon>
        <taxon>Psathyrellaceae</taxon>
        <taxon>Candolleomyces</taxon>
    </lineage>
</organism>
<comment type="caution">
    <text evidence="2">The sequence shown here is derived from an EMBL/GenBank/DDBJ whole genome shotgun (WGS) entry which is preliminary data.</text>
</comment>
<feature type="transmembrane region" description="Helical" evidence="1">
    <location>
        <begin position="6"/>
        <end position="26"/>
    </location>
</feature>
<reference evidence="2 3" key="1">
    <citation type="submission" date="2019-01" db="EMBL/GenBank/DDBJ databases">
        <title>Draft genome sequence of Psathyrella aberdarensis IHI B618.</title>
        <authorList>
            <person name="Buettner E."/>
            <person name="Kellner H."/>
        </authorList>
    </citation>
    <scope>NUCLEOTIDE SEQUENCE [LARGE SCALE GENOMIC DNA]</scope>
    <source>
        <strain evidence="2 3">IHI B618</strain>
    </source>
</reference>
<keyword evidence="1" id="KW-0812">Transmembrane</keyword>
<evidence type="ECO:0000313" key="2">
    <source>
        <dbReference type="EMBL" id="RXW21878.1"/>
    </source>
</evidence>
<keyword evidence="1" id="KW-0472">Membrane</keyword>
<evidence type="ECO:0000313" key="3">
    <source>
        <dbReference type="Proteomes" id="UP000290288"/>
    </source>
</evidence>
<name>A0A4V1Q4F2_9AGAR</name>
<dbReference type="AlphaFoldDB" id="A0A4V1Q4F2"/>
<protein>
    <submittedName>
        <fullName evidence="2">Uncharacterized protein</fullName>
    </submittedName>
</protein>